<evidence type="ECO:0000313" key="4">
    <source>
        <dbReference type="Proteomes" id="UP000694548"/>
    </source>
</evidence>
<name>A0A8C6KXG6_NOTFU</name>
<dbReference type="Ensembl" id="ENSNFUT00015010911.1">
    <property type="protein sequence ID" value="ENSNFUP00015010389.1"/>
    <property type="gene ID" value="ENSNFUG00015005119.1"/>
</dbReference>
<keyword evidence="2" id="KW-0812">Transmembrane</keyword>
<dbReference type="Pfam" id="PF15029">
    <property type="entry name" value="TMEM174"/>
    <property type="match status" value="1"/>
</dbReference>
<keyword evidence="2" id="KW-0472">Membrane</keyword>
<dbReference type="PANTHER" id="PTHR31020:SF1">
    <property type="entry name" value="TRANSMEMBRANE PROTEIN 174"/>
    <property type="match status" value="1"/>
</dbReference>
<feature type="compositionally biased region" description="Basic and acidic residues" evidence="1">
    <location>
        <begin position="228"/>
        <end position="239"/>
    </location>
</feature>
<dbReference type="RefSeq" id="XP_015822442.3">
    <property type="nucleotide sequence ID" value="XM_015966956.3"/>
</dbReference>
<keyword evidence="4" id="KW-1185">Reference proteome</keyword>
<dbReference type="PANTHER" id="PTHR31020">
    <property type="entry name" value="TRANSMEMBRANE PROTEIN 174"/>
    <property type="match status" value="1"/>
</dbReference>
<organism evidence="3 4">
    <name type="scientific">Nothobranchius furzeri</name>
    <name type="common">Turquoise killifish</name>
    <dbReference type="NCBI Taxonomy" id="105023"/>
    <lineage>
        <taxon>Eukaryota</taxon>
        <taxon>Metazoa</taxon>
        <taxon>Chordata</taxon>
        <taxon>Craniata</taxon>
        <taxon>Vertebrata</taxon>
        <taxon>Euteleostomi</taxon>
        <taxon>Actinopterygii</taxon>
        <taxon>Neopterygii</taxon>
        <taxon>Teleostei</taxon>
        <taxon>Neoteleostei</taxon>
        <taxon>Acanthomorphata</taxon>
        <taxon>Ovalentaria</taxon>
        <taxon>Atherinomorphae</taxon>
        <taxon>Cyprinodontiformes</taxon>
        <taxon>Nothobranchiidae</taxon>
        <taxon>Nothobranchius</taxon>
    </lineage>
</organism>
<sequence>MRDTGCPSLSVYTLRELMHQQGRQDRWTNMVGQRPELETNNDAPRPQLSESLLDGEKTAAALLLSGVLLAMVGVTFTSMGWQYYQANLSFQWTQLLGPILISVGGTFLLTSVCKLRFLSCCRQQEEEVYVIPVREQGSGGHPVVVRSINSPEMLPSAAAMLCIPPTYSFITQELYQGNQLQPGTTVSGVNTGPPTYDTVCCAGNAGFTAEDSAAHTSQTGQKRISRIQKTEREQGRLDESNSTCRHPPAYEELFPSSQKHNPT</sequence>
<evidence type="ECO:0000313" key="3">
    <source>
        <dbReference type="Ensembl" id="ENSNFUP00015010389.1"/>
    </source>
</evidence>
<dbReference type="Proteomes" id="UP000694548">
    <property type="component" value="Chromosome sgr15"/>
</dbReference>
<accession>A0A8C6KXG6</accession>
<feature type="transmembrane region" description="Helical" evidence="2">
    <location>
        <begin position="59"/>
        <end position="83"/>
    </location>
</feature>
<proteinExistence type="predicted"/>
<dbReference type="GeneID" id="107390321"/>
<feature type="transmembrane region" description="Helical" evidence="2">
    <location>
        <begin position="95"/>
        <end position="113"/>
    </location>
</feature>
<reference evidence="3" key="1">
    <citation type="submission" date="2014-08" db="EMBL/GenBank/DDBJ databases">
        <authorList>
            <person name="Senf B."/>
            <person name="Petzold A."/>
            <person name="Downie B.R."/>
            <person name="Koch P."/>
            <person name="Platzer M."/>
        </authorList>
    </citation>
    <scope>NUCLEOTIDE SEQUENCE [LARGE SCALE GENOMIC DNA]</scope>
    <source>
        <strain evidence="3">GRZ</strain>
    </source>
</reference>
<gene>
    <name evidence="3" type="primary">TMEM174</name>
</gene>
<evidence type="ECO:0000256" key="1">
    <source>
        <dbReference type="SAM" id="MobiDB-lite"/>
    </source>
</evidence>
<protein>
    <submittedName>
        <fullName evidence="3">Transmembrane protein 174</fullName>
    </submittedName>
</protein>
<reference evidence="3" key="2">
    <citation type="submission" date="2025-08" db="UniProtKB">
        <authorList>
            <consortium name="Ensembl"/>
        </authorList>
    </citation>
    <scope>IDENTIFICATION</scope>
</reference>
<dbReference type="InterPro" id="IPR027835">
    <property type="entry name" value="TMEM174"/>
</dbReference>
<dbReference type="GeneTree" id="ENSGT00390000004161"/>
<keyword evidence="2" id="KW-1133">Transmembrane helix</keyword>
<feature type="region of interest" description="Disordered" evidence="1">
    <location>
        <begin position="211"/>
        <end position="263"/>
    </location>
</feature>
<dbReference type="AlphaFoldDB" id="A0A8C6KXG6"/>
<reference evidence="3" key="3">
    <citation type="submission" date="2025-09" db="UniProtKB">
        <authorList>
            <consortium name="Ensembl"/>
        </authorList>
    </citation>
    <scope>IDENTIFICATION</scope>
</reference>
<evidence type="ECO:0000256" key="2">
    <source>
        <dbReference type="SAM" id="Phobius"/>
    </source>
</evidence>